<dbReference type="SUPFAM" id="SSF51905">
    <property type="entry name" value="FAD/NAD(P)-binding domain"/>
    <property type="match status" value="1"/>
</dbReference>
<dbReference type="PANTHER" id="PTHR43104:SF4">
    <property type="entry name" value="L-2-HYDROXYGLUTARATE DEHYDROGENASE, MITOCHONDRIAL"/>
    <property type="match status" value="1"/>
</dbReference>
<comment type="catalytic activity">
    <reaction evidence="5">
        <text>(S)-2-hydroxyglutarate + A = 2-oxoglutarate + AH2</text>
        <dbReference type="Rhea" id="RHEA:21252"/>
        <dbReference type="ChEBI" id="CHEBI:13193"/>
        <dbReference type="ChEBI" id="CHEBI:16782"/>
        <dbReference type="ChEBI" id="CHEBI:16810"/>
        <dbReference type="ChEBI" id="CHEBI:17499"/>
        <dbReference type="EC" id="1.1.99.2"/>
    </reaction>
</comment>
<dbReference type="EMBL" id="CP063408">
    <property type="protein sequence ID" value="QSZ33817.1"/>
    <property type="molecule type" value="Genomic_DNA"/>
</dbReference>
<evidence type="ECO:0000256" key="6">
    <source>
        <dbReference type="ARBA" id="ARBA00037941"/>
    </source>
</evidence>
<protein>
    <recommendedName>
        <fullName evidence="8">L-2-hydroxyglutarate dehydrogenase, mitochondrial</fullName>
        <ecNumber evidence="7">1.1.99.2</ecNumber>
    </recommendedName>
</protein>
<evidence type="ECO:0000256" key="3">
    <source>
        <dbReference type="ARBA" id="ARBA00022827"/>
    </source>
</evidence>
<evidence type="ECO:0000256" key="5">
    <source>
        <dbReference type="ARBA" id="ARBA00036066"/>
    </source>
</evidence>
<name>A0A8A3PF19_9HELO</name>
<keyword evidence="4" id="KW-0560">Oxidoreductase</keyword>
<dbReference type="InterPro" id="IPR006076">
    <property type="entry name" value="FAD-dep_OxRdtase"/>
</dbReference>
<evidence type="ECO:0000256" key="2">
    <source>
        <dbReference type="ARBA" id="ARBA00022630"/>
    </source>
</evidence>
<reference evidence="10" key="1">
    <citation type="submission" date="2020-10" db="EMBL/GenBank/DDBJ databases">
        <title>Genome Sequence of Monilinia vaccinii-corymbosi Sheds Light on Mummy Berry Disease Infection of Blueberry and Mating Type.</title>
        <authorList>
            <person name="Yow A.G."/>
            <person name="Zhang Y."/>
            <person name="Bansal K."/>
            <person name="Eacker S.M."/>
            <person name="Sullivan S."/>
            <person name="Liachko I."/>
            <person name="Cubeta M.A."/>
            <person name="Rollins J.A."/>
            <person name="Ashrafi H."/>
        </authorList>
    </citation>
    <scope>NUCLEOTIDE SEQUENCE</scope>
    <source>
        <strain evidence="10">RL-1</strain>
    </source>
</reference>
<evidence type="ECO:0000256" key="4">
    <source>
        <dbReference type="ARBA" id="ARBA00023002"/>
    </source>
</evidence>
<dbReference type="Gene3D" id="3.30.9.10">
    <property type="entry name" value="D-Amino Acid Oxidase, subunit A, domain 2"/>
    <property type="match status" value="1"/>
</dbReference>
<dbReference type="InterPro" id="IPR036188">
    <property type="entry name" value="FAD/NAD-bd_sf"/>
</dbReference>
<accession>A0A8A3PF19</accession>
<evidence type="ECO:0000256" key="1">
    <source>
        <dbReference type="ARBA" id="ARBA00001974"/>
    </source>
</evidence>
<keyword evidence="2" id="KW-0285">Flavoprotein</keyword>
<dbReference type="PANTHER" id="PTHR43104">
    <property type="entry name" value="L-2-HYDROXYGLUTARATE DEHYDROGENASE, MITOCHONDRIAL"/>
    <property type="match status" value="1"/>
</dbReference>
<evidence type="ECO:0000313" key="10">
    <source>
        <dbReference type="EMBL" id="QSZ33817.1"/>
    </source>
</evidence>
<dbReference type="Pfam" id="PF01266">
    <property type="entry name" value="DAO"/>
    <property type="match status" value="1"/>
</dbReference>
<evidence type="ECO:0000313" key="11">
    <source>
        <dbReference type="Proteomes" id="UP000672032"/>
    </source>
</evidence>
<organism evidence="10 11">
    <name type="scientific">Monilinia vaccinii-corymbosi</name>
    <dbReference type="NCBI Taxonomy" id="61207"/>
    <lineage>
        <taxon>Eukaryota</taxon>
        <taxon>Fungi</taxon>
        <taxon>Dikarya</taxon>
        <taxon>Ascomycota</taxon>
        <taxon>Pezizomycotina</taxon>
        <taxon>Leotiomycetes</taxon>
        <taxon>Helotiales</taxon>
        <taxon>Sclerotiniaceae</taxon>
        <taxon>Monilinia</taxon>
    </lineage>
</organism>
<proteinExistence type="inferred from homology"/>
<dbReference type="Gene3D" id="3.50.50.60">
    <property type="entry name" value="FAD/NAD(P)-binding domain"/>
    <property type="match status" value="1"/>
</dbReference>
<sequence length="422" mass="45877">MFRNSIRSQLITKSIQRRCFATTLSRQADFTHAVIGGGVVGLAIARRLASRDGTSTLLLERNSAVGMETSSRNSEVIHAGLYYGADSLKTKLCIRGRKMLYALCAKYDIPHKNVGKWIVAQTDQQYEELIKVHEFTKTLEDTPTHFVSLEQAAKEEPYVLARTGILASPTTGIVDSHSYMQFLHGDFSEKGGDTALNSNVIAIKPLGDKGSAGWEMSVKDRANGEENTFTAETIINSAGLGACDVNNMILLPDQQRKQYYAKGNYFSYSPSTPTTKHLIYPAPEPGLGGLGTHLTLDIAGRIRFGPDVEWVNDPHDLAVNSSRLPQAIEQIKRFLPGVKIEGIHPDYAGIRPKLARMSAVGSGKGFQDFVIRDMGVEGWKGWVNLLGIESPGLTSSLAIAEYAEGLLYGSLEGKGGLGDVVG</sequence>
<evidence type="ECO:0000259" key="9">
    <source>
        <dbReference type="Pfam" id="PF01266"/>
    </source>
</evidence>
<dbReference type="OrthoDB" id="498204at2759"/>
<feature type="domain" description="FAD dependent oxidoreductase" evidence="9">
    <location>
        <begin position="33"/>
        <end position="403"/>
    </location>
</feature>
<comment type="similarity">
    <text evidence="6">Belongs to the L2HGDH family.</text>
</comment>
<evidence type="ECO:0000256" key="8">
    <source>
        <dbReference type="ARBA" id="ARBA00041137"/>
    </source>
</evidence>
<comment type="cofactor">
    <cofactor evidence="1">
        <name>FAD</name>
        <dbReference type="ChEBI" id="CHEBI:57692"/>
    </cofactor>
</comment>
<dbReference type="AlphaFoldDB" id="A0A8A3PF19"/>
<keyword evidence="3" id="KW-0274">FAD</keyword>
<gene>
    <name evidence="10" type="ORF">DSL72_005389</name>
</gene>
<dbReference type="EC" id="1.1.99.2" evidence="7"/>
<keyword evidence="11" id="KW-1185">Reference proteome</keyword>
<evidence type="ECO:0000256" key="7">
    <source>
        <dbReference type="ARBA" id="ARBA00038878"/>
    </source>
</evidence>
<dbReference type="Proteomes" id="UP000672032">
    <property type="component" value="Chromosome 4"/>
</dbReference>
<dbReference type="GO" id="GO:0047545">
    <property type="term" value="F:(S)-2-hydroxyglutarate dehydrogenase activity"/>
    <property type="evidence" value="ECO:0007669"/>
    <property type="project" value="UniProtKB-EC"/>
</dbReference>